<feature type="region of interest" description="Disordered" evidence="1">
    <location>
        <begin position="1"/>
        <end position="23"/>
    </location>
</feature>
<dbReference type="InterPro" id="IPR017517">
    <property type="entry name" value="Maleyloyr_isom"/>
</dbReference>
<evidence type="ECO:0000313" key="4">
    <source>
        <dbReference type="Proteomes" id="UP001500618"/>
    </source>
</evidence>
<dbReference type="InterPro" id="IPR024344">
    <property type="entry name" value="MDMPI_metal-binding"/>
</dbReference>
<dbReference type="SUPFAM" id="SSF109854">
    <property type="entry name" value="DinB/YfiT-like putative metalloenzymes"/>
    <property type="match status" value="1"/>
</dbReference>
<dbReference type="Gene3D" id="1.20.120.450">
    <property type="entry name" value="dinb family like domain"/>
    <property type="match status" value="1"/>
</dbReference>
<keyword evidence="4" id="KW-1185">Reference proteome</keyword>
<dbReference type="EMBL" id="BAAANY010000017">
    <property type="protein sequence ID" value="GAA1689530.1"/>
    <property type="molecule type" value="Genomic_DNA"/>
</dbReference>
<protein>
    <recommendedName>
        <fullName evidence="2">Mycothiol-dependent maleylpyruvate isomerase metal-binding domain-containing protein</fullName>
    </recommendedName>
</protein>
<name>A0ABN2HKX7_9ACTN</name>
<evidence type="ECO:0000259" key="2">
    <source>
        <dbReference type="Pfam" id="PF11716"/>
    </source>
</evidence>
<proteinExistence type="predicted"/>
<comment type="caution">
    <text evidence="3">The sequence shown here is derived from an EMBL/GenBank/DDBJ whole genome shotgun (WGS) entry which is preliminary data.</text>
</comment>
<organism evidence="3 4">
    <name type="scientific">Fodinicola feengrottensis</name>
    <dbReference type="NCBI Taxonomy" id="435914"/>
    <lineage>
        <taxon>Bacteria</taxon>
        <taxon>Bacillati</taxon>
        <taxon>Actinomycetota</taxon>
        <taxon>Actinomycetes</taxon>
        <taxon>Mycobacteriales</taxon>
        <taxon>Fodinicola</taxon>
    </lineage>
</organism>
<accession>A0ABN2HKX7</accession>
<evidence type="ECO:0000313" key="3">
    <source>
        <dbReference type="EMBL" id="GAA1689530.1"/>
    </source>
</evidence>
<reference evidence="3 4" key="1">
    <citation type="journal article" date="2019" name="Int. J. Syst. Evol. Microbiol.">
        <title>The Global Catalogue of Microorganisms (GCM) 10K type strain sequencing project: providing services to taxonomists for standard genome sequencing and annotation.</title>
        <authorList>
            <consortium name="The Broad Institute Genomics Platform"/>
            <consortium name="The Broad Institute Genome Sequencing Center for Infectious Disease"/>
            <person name="Wu L."/>
            <person name="Ma J."/>
        </authorList>
    </citation>
    <scope>NUCLEOTIDE SEQUENCE [LARGE SCALE GENOMIC DNA]</scope>
    <source>
        <strain evidence="3 4">JCM 14718</strain>
    </source>
</reference>
<feature type="domain" description="Mycothiol-dependent maleylpyruvate isomerase metal-binding" evidence="2">
    <location>
        <begin position="26"/>
        <end position="167"/>
    </location>
</feature>
<dbReference type="NCBIfam" id="TIGR03083">
    <property type="entry name" value="maleylpyruvate isomerase family mycothiol-dependent enzyme"/>
    <property type="match status" value="1"/>
</dbReference>
<sequence length="262" mass="29253">MTPMTTYPAARRQKPDRDQAANAAEAEGDAILAVLRRIGDHWQQPTDCVGWSVRDITAHLVGQAEDLASLFTVTRRIRHGRRHFPDRIELDALTAQQIADHTEDSGPQLVTAFATAWPRALRSVRRMPAVIRNRTIRPGIPDPPRWTIGYLQDIIYSRDLWMHRVDLCRATDQPMVFDDHDRWIVNEVIRDLAASWTGPAVTLELTGPAGDKFQLGDSAPTGHVRADAVDFLRGLSGRPVDHALAARNAPAVRALQTARVTF</sequence>
<evidence type="ECO:0000256" key="1">
    <source>
        <dbReference type="SAM" id="MobiDB-lite"/>
    </source>
</evidence>
<dbReference type="InterPro" id="IPR034660">
    <property type="entry name" value="DinB/YfiT-like"/>
</dbReference>
<gene>
    <name evidence="3" type="ORF">GCM10009765_43610</name>
</gene>
<dbReference type="Pfam" id="PF11716">
    <property type="entry name" value="MDMPI_N"/>
    <property type="match status" value="1"/>
</dbReference>
<dbReference type="Proteomes" id="UP001500618">
    <property type="component" value="Unassembled WGS sequence"/>
</dbReference>